<dbReference type="AlphaFoldDB" id="C7ZC13"/>
<dbReference type="KEGG" id="nhe:NECHADRAFT_73960"/>
<dbReference type="InterPro" id="IPR036259">
    <property type="entry name" value="MFS_trans_sf"/>
</dbReference>
<evidence type="ECO:0000313" key="8">
    <source>
        <dbReference type="EMBL" id="EEU38511.1"/>
    </source>
</evidence>
<keyword evidence="5" id="KW-0325">Glycoprotein</keyword>
<feature type="transmembrane region" description="Helical" evidence="6">
    <location>
        <begin position="133"/>
        <end position="150"/>
    </location>
</feature>
<dbReference type="InterPro" id="IPR011701">
    <property type="entry name" value="MFS"/>
</dbReference>
<gene>
    <name evidence="8" type="ORF">NECHADRAFT_73960</name>
</gene>
<name>C7ZC13_FUSV7</name>
<dbReference type="OrthoDB" id="2587356at2759"/>
<keyword evidence="7" id="KW-0732">Signal</keyword>
<evidence type="ECO:0000256" key="5">
    <source>
        <dbReference type="ARBA" id="ARBA00023180"/>
    </source>
</evidence>
<dbReference type="eggNOG" id="KOG0254">
    <property type="taxonomic scope" value="Eukaryota"/>
</dbReference>
<dbReference type="Gene3D" id="1.20.1250.20">
    <property type="entry name" value="MFS general substrate transporter like domains"/>
    <property type="match status" value="1"/>
</dbReference>
<keyword evidence="9" id="KW-1185">Reference proteome</keyword>
<dbReference type="GO" id="GO:0005886">
    <property type="term" value="C:plasma membrane"/>
    <property type="evidence" value="ECO:0007669"/>
    <property type="project" value="TreeGrafter"/>
</dbReference>
<evidence type="ECO:0000256" key="4">
    <source>
        <dbReference type="ARBA" id="ARBA00023136"/>
    </source>
</evidence>
<evidence type="ECO:0008006" key="10">
    <source>
        <dbReference type="Google" id="ProtNLM"/>
    </source>
</evidence>
<comment type="subcellular location">
    <subcellularLocation>
        <location evidence="1">Membrane</location>
        <topology evidence="1">Multi-pass membrane protein</topology>
    </subcellularLocation>
</comment>
<evidence type="ECO:0000256" key="1">
    <source>
        <dbReference type="ARBA" id="ARBA00004141"/>
    </source>
</evidence>
<reference evidence="8 9" key="1">
    <citation type="journal article" date="2009" name="PLoS Genet.">
        <title>The genome of Nectria haematococca: contribution of supernumerary chromosomes to gene expansion.</title>
        <authorList>
            <person name="Coleman J.J."/>
            <person name="Rounsley S.D."/>
            <person name="Rodriguez-Carres M."/>
            <person name="Kuo A."/>
            <person name="Wasmann C.C."/>
            <person name="Grimwood J."/>
            <person name="Schmutz J."/>
            <person name="Taga M."/>
            <person name="White G.J."/>
            <person name="Zhou S."/>
            <person name="Schwartz D.C."/>
            <person name="Freitag M."/>
            <person name="Ma L.J."/>
            <person name="Danchin E.G."/>
            <person name="Henrissat B."/>
            <person name="Coutinho P.M."/>
            <person name="Nelson D.R."/>
            <person name="Straney D."/>
            <person name="Napoli C.A."/>
            <person name="Barker B.M."/>
            <person name="Gribskov M."/>
            <person name="Rep M."/>
            <person name="Kroken S."/>
            <person name="Molnar I."/>
            <person name="Rensing C."/>
            <person name="Kennell J.C."/>
            <person name="Zamora J."/>
            <person name="Farman M.L."/>
            <person name="Selker E.U."/>
            <person name="Salamov A."/>
            <person name="Shapiro H."/>
            <person name="Pangilinan J."/>
            <person name="Lindquist E."/>
            <person name="Lamers C."/>
            <person name="Grigoriev I.V."/>
            <person name="Geiser D.M."/>
            <person name="Covert S.F."/>
            <person name="Temporini E."/>
            <person name="Vanetten H.D."/>
        </authorList>
    </citation>
    <scope>NUCLEOTIDE SEQUENCE [LARGE SCALE GENOMIC DNA]</scope>
    <source>
        <strain evidence="9">ATCC MYA-4622 / CBS 123669 / FGSC 9596 / NRRL 45880 / 77-13-4</strain>
    </source>
</reference>
<dbReference type="GeneID" id="9670565"/>
<evidence type="ECO:0000313" key="9">
    <source>
        <dbReference type="Proteomes" id="UP000005206"/>
    </source>
</evidence>
<dbReference type="Pfam" id="PF07690">
    <property type="entry name" value="MFS_1"/>
    <property type="match status" value="1"/>
</dbReference>
<keyword evidence="4 6" id="KW-0472">Membrane</keyword>
<dbReference type="SUPFAM" id="SSF103473">
    <property type="entry name" value="MFS general substrate transporter"/>
    <property type="match status" value="1"/>
</dbReference>
<dbReference type="EMBL" id="GG698916">
    <property type="protein sequence ID" value="EEU38511.1"/>
    <property type="molecule type" value="Genomic_DNA"/>
</dbReference>
<evidence type="ECO:0000256" key="6">
    <source>
        <dbReference type="SAM" id="Phobius"/>
    </source>
</evidence>
<evidence type="ECO:0000256" key="2">
    <source>
        <dbReference type="ARBA" id="ARBA00022692"/>
    </source>
</evidence>
<feature type="transmembrane region" description="Helical" evidence="6">
    <location>
        <begin position="156"/>
        <end position="177"/>
    </location>
</feature>
<evidence type="ECO:0000256" key="7">
    <source>
        <dbReference type="SAM" id="SignalP"/>
    </source>
</evidence>
<feature type="transmembrane region" description="Helical" evidence="6">
    <location>
        <begin position="65"/>
        <end position="82"/>
    </location>
</feature>
<proteinExistence type="predicted"/>
<feature type="transmembrane region" description="Helical" evidence="6">
    <location>
        <begin position="102"/>
        <end position="121"/>
    </location>
</feature>
<sequence>MLFSIGMILFSMGLTWANNPYPWKDAHVLSTFIVGVGFIALTVMWEVKKKDGFCHHALFETSRNFALALILVFAEGVAFYAVNNFLPFVFSLFFETDQFKAGVLVSIVFIGGAASSVVGGLYSSKTKRVRPPLMAGMGLFLSYFACMATIKLNQSAAIWGFTVLAGLGLGFGLVSAVTTGQISTPPGLIATTSGLILTARSLGGSVALPVYTAILNSLLSKNLGPEIAERVLPLGLSADNLLDLSVL</sequence>
<dbReference type="OMA" id="NTPMSHW"/>
<organism evidence="8 9">
    <name type="scientific">Fusarium vanettenii (strain ATCC MYA-4622 / CBS 123669 / FGSC 9596 / NRRL 45880 / 77-13-4)</name>
    <name type="common">Fusarium solani subsp. pisi</name>
    <dbReference type="NCBI Taxonomy" id="660122"/>
    <lineage>
        <taxon>Eukaryota</taxon>
        <taxon>Fungi</taxon>
        <taxon>Dikarya</taxon>
        <taxon>Ascomycota</taxon>
        <taxon>Pezizomycotina</taxon>
        <taxon>Sordariomycetes</taxon>
        <taxon>Hypocreomycetidae</taxon>
        <taxon>Hypocreales</taxon>
        <taxon>Nectriaceae</taxon>
        <taxon>Fusarium</taxon>
        <taxon>Fusarium solani species complex</taxon>
        <taxon>Fusarium vanettenii</taxon>
    </lineage>
</organism>
<dbReference type="VEuPathDB" id="FungiDB:NECHADRAFT_73960"/>
<dbReference type="GO" id="GO:0022857">
    <property type="term" value="F:transmembrane transporter activity"/>
    <property type="evidence" value="ECO:0007669"/>
    <property type="project" value="InterPro"/>
</dbReference>
<dbReference type="PANTHER" id="PTHR23501:SF195">
    <property type="entry name" value="PEP5"/>
    <property type="match status" value="1"/>
</dbReference>
<dbReference type="Proteomes" id="UP000005206">
    <property type="component" value="Chromosome 14"/>
</dbReference>
<feature type="chain" id="PRO_5002988993" description="Major facilitator superfamily (MFS) profile domain-containing protein" evidence="7">
    <location>
        <begin position="18"/>
        <end position="247"/>
    </location>
</feature>
<dbReference type="InParanoid" id="C7ZC13"/>
<evidence type="ECO:0000256" key="3">
    <source>
        <dbReference type="ARBA" id="ARBA00022989"/>
    </source>
</evidence>
<dbReference type="PANTHER" id="PTHR23501">
    <property type="entry name" value="MAJOR FACILITATOR SUPERFAMILY"/>
    <property type="match status" value="1"/>
</dbReference>
<feature type="transmembrane region" description="Helical" evidence="6">
    <location>
        <begin position="27"/>
        <end position="45"/>
    </location>
</feature>
<keyword evidence="3 6" id="KW-1133">Transmembrane helix</keyword>
<accession>C7ZC13</accession>
<feature type="signal peptide" evidence="7">
    <location>
        <begin position="1"/>
        <end position="17"/>
    </location>
</feature>
<keyword evidence="2 6" id="KW-0812">Transmembrane</keyword>
<protein>
    <recommendedName>
        <fullName evidence="10">Major facilitator superfamily (MFS) profile domain-containing protein</fullName>
    </recommendedName>
</protein>
<dbReference type="RefSeq" id="XP_003044224.1">
    <property type="nucleotide sequence ID" value="XM_003044178.1"/>
</dbReference>
<dbReference type="HOGENOM" id="CLU_000960_25_0_1"/>